<dbReference type="Pfam" id="PF01614">
    <property type="entry name" value="IclR_C"/>
    <property type="match status" value="1"/>
</dbReference>
<dbReference type="InterPro" id="IPR014757">
    <property type="entry name" value="Tscrpt_reg_IclR_C"/>
</dbReference>
<evidence type="ECO:0000259" key="4">
    <source>
        <dbReference type="PROSITE" id="PS51077"/>
    </source>
</evidence>
<dbReference type="Gene3D" id="1.10.10.10">
    <property type="entry name" value="Winged helix-like DNA-binding domain superfamily/Winged helix DNA-binding domain"/>
    <property type="match status" value="1"/>
</dbReference>
<evidence type="ECO:0000256" key="1">
    <source>
        <dbReference type="ARBA" id="ARBA00023015"/>
    </source>
</evidence>
<evidence type="ECO:0000313" key="7">
    <source>
        <dbReference type="Proteomes" id="UP000005267"/>
    </source>
</evidence>
<dbReference type="GO" id="GO:0003677">
    <property type="term" value="F:DNA binding"/>
    <property type="evidence" value="ECO:0007669"/>
    <property type="project" value="UniProtKB-KW"/>
</dbReference>
<dbReference type="PROSITE" id="PS51078">
    <property type="entry name" value="ICLR_ED"/>
    <property type="match status" value="1"/>
</dbReference>
<feature type="domain" description="IclR-ED" evidence="5">
    <location>
        <begin position="109"/>
        <end position="292"/>
    </location>
</feature>
<feature type="domain" description="HTH iclR-type" evidence="4">
    <location>
        <begin position="46"/>
        <end position="108"/>
    </location>
</feature>
<dbReference type="Proteomes" id="UP000005267">
    <property type="component" value="Chromosome"/>
</dbReference>
<accession>I3UEG2</accession>
<dbReference type="PANTHER" id="PTHR30136:SF33">
    <property type="entry name" value="TRANSCRIPTIONAL REGULATORY PROTEIN"/>
    <property type="match status" value="1"/>
</dbReference>
<keyword evidence="7" id="KW-1185">Reference proteome</keyword>
<dbReference type="Pfam" id="PF09339">
    <property type="entry name" value="HTH_IclR"/>
    <property type="match status" value="1"/>
</dbReference>
<dbReference type="SUPFAM" id="SSF46785">
    <property type="entry name" value="Winged helix' DNA-binding domain"/>
    <property type="match status" value="1"/>
</dbReference>
<dbReference type="KEGG" id="aka:TKWG_17475"/>
<evidence type="ECO:0000256" key="2">
    <source>
        <dbReference type="ARBA" id="ARBA00023125"/>
    </source>
</evidence>
<dbReference type="GO" id="GO:0003700">
    <property type="term" value="F:DNA-binding transcription factor activity"/>
    <property type="evidence" value="ECO:0007669"/>
    <property type="project" value="TreeGrafter"/>
</dbReference>
<proteinExistence type="predicted"/>
<dbReference type="PANTHER" id="PTHR30136">
    <property type="entry name" value="HELIX-TURN-HELIX TRANSCRIPTIONAL REGULATOR, ICLR FAMILY"/>
    <property type="match status" value="1"/>
</dbReference>
<dbReference type="InterPro" id="IPR005471">
    <property type="entry name" value="Tscrpt_reg_IclR_N"/>
</dbReference>
<dbReference type="InterPro" id="IPR029016">
    <property type="entry name" value="GAF-like_dom_sf"/>
</dbReference>
<dbReference type="InterPro" id="IPR050707">
    <property type="entry name" value="HTH_MetabolicPath_Reg"/>
</dbReference>
<reference evidence="7" key="2">
    <citation type="journal article" date="2013" name="PLoS ONE">
        <title>Genome implosion elicits host-confinement in Alcaligenaceae: evidence from the comparative genomics of Tetrathiobacter kashmirensis, a pathogen in the making.</title>
        <authorList>
            <person name="Ghosh W."/>
            <person name="Alam M."/>
            <person name="Roy C."/>
            <person name="Pyne P."/>
            <person name="George A."/>
            <person name="Chakraborty R."/>
            <person name="Majumder S."/>
            <person name="Agarwal A."/>
            <person name="Chakraborty S."/>
            <person name="Majumdar S."/>
            <person name="Gupta S.K."/>
        </authorList>
    </citation>
    <scope>NUCLEOTIDE SEQUENCE [LARGE SCALE GENOMIC DNA]</scope>
    <source>
        <strain evidence="7">WT001</strain>
    </source>
</reference>
<dbReference type="FunFam" id="1.10.10.10:FF:000056">
    <property type="entry name" value="IclR family transcriptional regulator"/>
    <property type="match status" value="1"/>
</dbReference>
<evidence type="ECO:0000259" key="5">
    <source>
        <dbReference type="PROSITE" id="PS51078"/>
    </source>
</evidence>
<dbReference type="EMBL" id="CP003555">
    <property type="protein sequence ID" value="AFK63400.1"/>
    <property type="molecule type" value="Genomic_DNA"/>
</dbReference>
<dbReference type="InterPro" id="IPR036390">
    <property type="entry name" value="WH_DNA-bd_sf"/>
</dbReference>
<dbReference type="STRING" id="1036672.TKWG_17475"/>
<dbReference type="PROSITE" id="PS51077">
    <property type="entry name" value="HTH_ICLR"/>
    <property type="match status" value="1"/>
</dbReference>
<dbReference type="InterPro" id="IPR036388">
    <property type="entry name" value="WH-like_DNA-bd_sf"/>
</dbReference>
<gene>
    <name evidence="6" type="ordered locus">TKWG_17475</name>
</gene>
<dbReference type="AlphaFoldDB" id="I3UEG2"/>
<evidence type="ECO:0000256" key="3">
    <source>
        <dbReference type="ARBA" id="ARBA00023163"/>
    </source>
</evidence>
<evidence type="ECO:0000313" key="6">
    <source>
        <dbReference type="EMBL" id="AFK63400.1"/>
    </source>
</evidence>
<sequence length="294" mass="32377">MPRDAILYCILHIGIIPANLFMTSDIRKTLNKPPLASEYEDDRHFITAIARGLDVLACFRSGNKVLGNQEIAQRCKLPKSTVSRITYTLTRLGYLTHDEESSKYQLGMATLSLGVGLLAKLDIRQVARPLMQALADETQGMVTLGTRDRLSMLYLENCRSRSALTLSMDVGARIPIVSTAMGRAYLAEIPLQEREEIFGRVRELDELASDALMSGIASSLADYERLGCTCSFGDWQKDVNAIAVGLNLGRQFPIMSISCGGPSFNLSEQYLLEEARPKLLAVVSKLKETVGQPA</sequence>
<reference evidence="6 7" key="1">
    <citation type="journal article" date="2011" name="J. Bacteriol.">
        <title>Whole-genome shotgun sequencing of the sulfur-oxidizing chemoautotroph Tetrathiobacter kashmirensis.</title>
        <authorList>
            <person name="Ghosh W."/>
            <person name="George A."/>
            <person name="Agarwal A."/>
            <person name="Raj P."/>
            <person name="Alam M."/>
            <person name="Pyne P."/>
            <person name="Das Gupta S.K."/>
        </authorList>
    </citation>
    <scope>NUCLEOTIDE SEQUENCE [LARGE SCALE GENOMIC DNA]</scope>
    <source>
        <strain evidence="6 7">WT001</strain>
    </source>
</reference>
<keyword evidence="1" id="KW-0805">Transcription regulation</keyword>
<protein>
    <submittedName>
        <fullName evidence="6">IclR family transcriptional regulator</fullName>
    </submittedName>
</protein>
<keyword evidence="3" id="KW-0804">Transcription</keyword>
<dbReference type="SUPFAM" id="SSF55781">
    <property type="entry name" value="GAF domain-like"/>
    <property type="match status" value="1"/>
</dbReference>
<dbReference type="GO" id="GO:0045892">
    <property type="term" value="P:negative regulation of DNA-templated transcription"/>
    <property type="evidence" value="ECO:0007669"/>
    <property type="project" value="TreeGrafter"/>
</dbReference>
<dbReference type="SMART" id="SM00346">
    <property type="entry name" value="HTH_ICLR"/>
    <property type="match status" value="1"/>
</dbReference>
<dbReference type="Gene3D" id="3.30.450.40">
    <property type="match status" value="1"/>
</dbReference>
<dbReference type="HOGENOM" id="CLU_062618_0_0_4"/>
<name>I3UEG2_ADVKW</name>
<organism evidence="6 7">
    <name type="scientific">Advenella kashmirensis (strain DSM 17095 / LMG 22695 / WT001)</name>
    <name type="common">Tetrathiobacter kashmirensis</name>
    <dbReference type="NCBI Taxonomy" id="1036672"/>
    <lineage>
        <taxon>Bacteria</taxon>
        <taxon>Pseudomonadati</taxon>
        <taxon>Pseudomonadota</taxon>
        <taxon>Betaproteobacteria</taxon>
        <taxon>Burkholderiales</taxon>
        <taxon>Alcaligenaceae</taxon>
    </lineage>
</organism>
<keyword evidence="2" id="KW-0238">DNA-binding</keyword>